<proteinExistence type="predicted"/>
<dbReference type="PANTHER" id="PTHR21496">
    <property type="entry name" value="FERREDOXIN-RELATED"/>
    <property type="match status" value="1"/>
</dbReference>
<accession>A0ABT4RFZ6</accession>
<dbReference type="Proteomes" id="UP001147700">
    <property type="component" value="Unassembled WGS sequence"/>
</dbReference>
<dbReference type="Gene3D" id="2.102.10.10">
    <property type="entry name" value="Rieske [2Fe-2S] iron-sulphur domain"/>
    <property type="match status" value="1"/>
</dbReference>
<dbReference type="RefSeq" id="WP_202955798.1">
    <property type="nucleotide sequence ID" value="NZ_JAPCID010000009.1"/>
</dbReference>
<dbReference type="PROSITE" id="PS51296">
    <property type="entry name" value="RIESKE"/>
    <property type="match status" value="1"/>
</dbReference>
<keyword evidence="3" id="KW-0408">Iron</keyword>
<evidence type="ECO:0000259" key="5">
    <source>
        <dbReference type="PROSITE" id="PS51296"/>
    </source>
</evidence>
<keyword evidence="7" id="KW-1185">Reference proteome</keyword>
<protein>
    <submittedName>
        <fullName evidence="6">Rieske (2Fe-2S) protein</fullName>
    </submittedName>
</protein>
<name>A0ABT4RFZ6_9ACTN</name>
<sequence length="199" mass="21260">MSVPSTNPSEPGGASRRVDKHVVARVADVPDGGRVIVEVGGRSIGIFNVGGEFFGLLNRCPHKGAQMCKGNIVGRLSSSAPGEYDYDPSSKLIMCPWHGWEFDIRSGQSYFDPRGTRLRAYNVQVEGGDVVAGEIESGSTALTPAQYAAANPSALLHENGLAPGPYQAETIPITVEDEYLVVNLRPARPARRPRAEAVS</sequence>
<evidence type="ECO:0000256" key="1">
    <source>
        <dbReference type="ARBA" id="ARBA00022714"/>
    </source>
</evidence>
<evidence type="ECO:0000256" key="3">
    <source>
        <dbReference type="ARBA" id="ARBA00023004"/>
    </source>
</evidence>
<dbReference type="PANTHER" id="PTHR21496:SF23">
    <property type="entry name" value="3-PHENYLPROPIONATE_CINNAMIC ACID DIOXYGENASE FERREDOXIN SUBUNIT"/>
    <property type="match status" value="1"/>
</dbReference>
<organism evidence="6 7">
    <name type="scientific">Solirubrobacter deserti</name>
    <dbReference type="NCBI Taxonomy" id="2282478"/>
    <lineage>
        <taxon>Bacteria</taxon>
        <taxon>Bacillati</taxon>
        <taxon>Actinomycetota</taxon>
        <taxon>Thermoleophilia</taxon>
        <taxon>Solirubrobacterales</taxon>
        <taxon>Solirubrobacteraceae</taxon>
        <taxon>Solirubrobacter</taxon>
    </lineage>
</organism>
<keyword evidence="4" id="KW-0411">Iron-sulfur</keyword>
<evidence type="ECO:0000256" key="2">
    <source>
        <dbReference type="ARBA" id="ARBA00022723"/>
    </source>
</evidence>
<dbReference type="CDD" id="cd03467">
    <property type="entry name" value="Rieske"/>
    <property type="match status" value="1"/>
</dbReference>
<dbReference type="InterPro" id="IPR017941">
    <property type="entry name" value="Rieske_2Fe-2S"/>
</dbReference>
<evidence type="ECO:0000313" key="6">
    <source>
        <dbReference type="EMBL" id="MDA0137471.1"/>
    </source>
</evidence>
<dbReference type="SUPFAM" id="SSF50022">
    <property type="entry name" value="ISP domain"/>
    <property type="match status" value="1"/>
</dbReference>
<comment type="caution">
    <text evidence="6">The sequence shown here is derived from an EMBL/GenBank/DDBJ whole genome shotgun (WGS) entry which is preliminary data.</text>
</comment>
<feature type="domain" description="Rieske" evidence="5">
    <location>
        <begin position="21"/>
        <end position="132"/>
    </location>
</feature>
<evidence type="ECO:0000256" key="4">
    <source>
        <dbReference type="ARBA" id="ARBA00023014"/>
    </source>
</evidence>
<dbReference type="Pfam" id="PF00355">
    <property type="entry name" value="Rieske"/>
    <property type="match status" value="1"/>
</dbReference>
<gene>
    <name evidence="6" type="ORF">OJ962_08195</name>
</gene>
<reference evidence="6" key="1">
    <citation type="submission" date="2022-10" db="EMBL/GenBank/DDBJ databases">
        <title>The WGS of Solirubrobacter sp. CPCC 204708.</title>
        <authorList>
            <person name="Jiang Z."/>
        </authorList>
    </citation>
    <scope>NUCLEOTIDE SEQUENCE</scope>
    <source>
        <strain evidence="6">CPCC 204708</strain>
    </source>
</reference>
<keyword evidence="2" id="KW-0479">Metal-binding</keyword>
<dbReference type="InterPro" id="IPR036922">
    <property type="entry name" value="Rieske_2Fe-2S_sf"/>
</dbReference>
<evidence type="ECO:0000313" key="7">
    <source>
        <dbReference type="Proteomes" id="UP001147700"/>
    </source>
</evidence>
<keyword evidence="1" id="KW-0001">2Fe-2S</keyword>
<dbReference type="EMBL" id="JAPCID010000009">
    <property type="protein sequence ID" value="MDA0137471.1"/>
    <property type="molecule type" value="Genomic_DNA"/>
</dbReference>